<dbReference type="AlphaFoldDB" id="A0AAQ3RB84"/>
<dbReference type="Pfam" id="PF03663">
    <property type="entry name" value="Glyco_hydro_76"/>
    <property type="match status" value="1"/>
</dbReference>
<evidence type="ECO:0000256" key="1">
    <source>
        <dbReference type="SAM" id="SignalP"/>
    </source>
</evidence>
<dbReference type="InterPro" id="IPR008928">
    <property type="entry name" value="6-hairpin_glycosidase_sf"/>
</dbReference>
<organism evidence="2 3">
    <name type="scientific">Acrodontium crateriforme</name>
    <dbReference type="NCBI Taxonomy" id="150365"/>
    <lineage>
        <taxon>Eukaryota</taxon>
        <taxon>Fungi</taxon>
        <taxon>Dikarya</taxon>
        <taxon>Ascomycota</taxon>
        <taxon>Pezizomycotina</taxon>
        <taxon>Dothideomycetes</taxon>
        <taxon>Dothideomycetidae</taxon>
        <taxon>Mycosphaerellales</taxon>
        <taxon>Teratosphaeriaceae</taxon>
        <taxon>Acrodontium</taxon>
    </lineage>
</organism>
<dbReference type="GO" id="GO:0005975">
    <property type="term" value="P:carbohydrate metabolic process"/>
    <property type="evidence" value="ECO:0007669"/>
    <property type="project" value="InterPro"/>
</dbReference>
<dbReference type="InterPro" id="IPR053169">
    <property type="entry name" value="MUG_Protein"/>
</dbReference>
<dbReference type="GO" id="GO:0016787">
    <property type="term" value="F:hydrolase activity"/>
    <property type="evidence" value="ECO:0007669"/>
    <property type="project" value="UniProtKB-KW"/>
</dbReference>
<accession>A0AAQ3RB84</accession>
<dbReference type="SUPFAM" id="SSF48208">
    <property type="entry name" value="Six-hairpin glycosidases"/>
    <property type="match status" value="1"/>
</dbReference>
<protein>
    <submittedName>
        <fullName evidence="2">Glycoside hydrolase family 76 protein</fullName>
    </submittedName>
</protein>
<feature type="signal peptide" evidence="1">
    <location>
        <begin position="1"/>
        <end position="25"/>
    </location>
</feature>
<proteinExistence type="predicted"/>
<evidence type="ECO:0000313" key="3">
    <source>
        <dbReference type="Proteomes" id="UP001303373"/>
    </source>
</evidence>
<evidence type="ECO:0000313" key="2">
    <source>
        <dbReference type="EMBL" id="WPH02205.1"/>
    </source>
</evidence>
<sequence>MTARHGFSAGSTVFALATFPQVISAASQSTYISYSRNATDVMNQVWYDHSTGLWQNLWWNSANLLTSIGNLAEVDSSFKSTAENIFQTTFTGAKAANGGTWLNNFYDDEGWWAMAWIKAYDVTGNQDYLSTAKNIFQDLVGGLGATCGGHWWSKDKKDNTAIGNQLYLQVAAALANRVPSQRAYYQKYAQDEVNWLLSSGMINGNNTFNDGLDISTCKPEGWVFTYNQGVILGALVEMNALTGDSNYLDTAKSIAYGAMDHLSNNGILTEPEYPDTDVTGAQFKGVFARNLADLYAAQPDDTYVNFLQNNADSIWANARGSNGQIGADWQGPVKDIFASSQGSALDCLVAAAAVTDDVFNVFQY</sequence>
<keyword evidence="1" id="KW-0732">Signal</keyword>
<feature type="chain" id="PRO_5042949707" evidence="1">
    <location>
        <begin position="26"/>
        <end position="364"/>
    </location>
</feature>
<dbReference type="InterPro" id="IPR005198">
    <property type="entry name" value="Glyco_hydro_76"/>
</dbReference>
<keyword evidence="2" id="KW-0378">Hydrolase</keyword>
<dbReference type="EMBL" id="CP138586">
    <property type="protein sequence ID" value="WPH02205.1"/>
    <property type="molecule type" value="Genomic_DNA"/>
</dbReference>
<name>A0AAQ3RB84_9PEZI</name>
<gene>
    <name evidence="2" type="ORF">R9X50_00506000</name>
</gene>
<reference evidence="2 3" key="1">
    <citation type="submission" date="2023-11" db="EMBL/GenBank/DDBJ databases">
        <title>An acidophilic fungus is an integral part of prey digestion in a carnivorous sundew plant.</title>
        <authorList>
            <person name="Tsai I.J."/>
        </authorList>
    </citation>
    <scope>NUCLEOTIDE SEQUENCE [LARGE SCALE GENOMIC DNA]</scope>
    <source>
        <strain evidence="2">169a</strain>
    </source>
</reference>
<dbReference type="Gene3D" id="1.50.10.20">
    <property type="match status" value="1"/>
</dbReference>
<dbReference type="PANTHER" id="PTHR47791">
    <property type="entry name" value="MEIOTICALLY UP-REGULATED GENE 191 PROTEIN"/>
    <property type="match status" value="1"/>
</dbReference>
<keyword evidence="3" id="KW-1185">Reference proteome</keyword>
<dbReference type="PANTHER" id="PTHR47791:SF1">
    <property type="entry name" value="ENDO MANNANASE, GH76 FAMILY (EUROFUNG)"/>
    <property type="match status" value="1"/>
</dbReference>
<dbReference type="Proteomes" id="UP001303373">
    <property type="component" value="Chromosome 7"/>
</dbReference>